<dbReference type="InterPro" id="IPR047140">
    <property type="entry name" value="LabA"/>
</dbReference>
<dbReference type="PANTHER" id="PTHR35458">
    <property type="entry name" value="SLR0755 PROTEIN"/>
    <property type="match status" value="1"/>
</dbReference>
<reference evidence="2 3" key="1">
    <citation type="journal article" date="2016" name="Nat. Commun.">
        <title>Thousands of microbial genomes shed light on interconnected biogeochemical processes in an aquifer system.</title>
        <authorList>
            <person name="Anantharaman K."/>
            <person name="Brown C.T."/>
            <person name="Hug L.A."/>
            <person name="Sharon I."/>
            <person name="Castelle C.J."/>
            <person name="Probst A.J."/>
            <person name="Thomas B.C."/>
            <person name="Singh A."/>
            <person name="Wilkins M.J."/>
            <person name="Karaoz U."/>
            <person name="Brodie E.L."/>
            <person name="Williams K.H."/>
            <person name="Hubbard S.S."/>
            <person name="Banfield J.F."/>
        </authorList>
    </citation>
    <scope>NUCLEOTIDE SEQUENCE [LARGE SCALE GENOMIC DNA]</scope>
</reference>
<protein>
    <recommendedName>
        <fullName evidence="1">NYN domain-containing protein</fullName>
    </recommendedName>
</protein>
<dbReference type="GO" id="GO:0004540">
    <property type="term" value="F:RNA nuclease activity"/>
    <property type="evidence" value="ECO:0007669"/>
    <property type="project" value="InterPro"/>
</dbReference>
<sequence>MKTHSAQRIAIFIDVQNLYHSAKNLFKARVNFENLIKYAIRDRQLVRVFAYVVKADTSEDNVEGKVISGEGAFFDALKNLGIELRVKDIQVYASGFKKADWDVGMAVDAIRLSPSVDTIVLATGDGDFIPLVEYLQAHGKLVEVMAFAKSASGKLKESADEFVDLAEKPRVFLLKAPIAK</sequence>
<dbReference type="CDD" id="cd10911">
    <property type="entry name" value="PIN_LabA"/>
    <property type="match status" value="1"/>
</dbReference>
<dbReference type="Pfam" id="PF01936">
    <property type="entry name" value="NYN"/>
    <property type="match status" value="1"/>
</dbReference>
<accession>A0A1G1XM73</accession>
<dbReference type="PANTHER" id="PTHR35458:SF8">
    <property type="entry name" value="SLR0650 PROTEIN"/>
    <property type="match status" value="1"/>
</dbReference>
<feature type="domain" description="NYN" evidence="1">
    <location>
        <begin position="8"/>
        <end position="165"/>
    </location>
</feature>
<name>A0A1G1XM73_9BACT</name>
<comment type="caution">
    <text evidence="2">The sequence shown here is derived from an EMBL/GenBank/DDBJ whole genome shotgun (WGS) entry which is preliminary data.</text>
</comment>
<gene>
    <name evidence="2" type="ORF">A2570_01025</name>
</gene>
<evidence type="ECO:0000259" key="1">
    <source>
        <dbReference type="Pfam" id="PF01936"/>
    </source>
</evidence>
<evidence type="ECO:0000313" key="2">
    <source>
        <dbReference type="EMBL" id="OGY40700.1"/>
    </source>
</evidence>
<proteinExistence type="predicted"/>
<dbReference type="AlphaFoldDB" id="A0A1G1XM73"/>
<organism evidence="2 3">
    <name type="scientific">Candidatus Brennerbacteria bacterium RIFOXYD1_FULL_41_16</name>
    <dbReference type="NCBI Taxonomy" id="1797529"/>
    <lineage>
        <taxon>Bacteria</taxon>
        <taxon>Candidatus Brenneribacteriota</taxon>
    </lineage>
</organism>
<dbReference type="Gene3D" id="3.40.50.1010">
    <property type="entry name" value="5'-nuclease"/>
    <property type="match status" value="1"/>
</dbReference>
<dbReference type="STRING" id="1797529.A2570_01025"/>
<evidence type="ECO:0000313" key="3">
    <source>
        <dbReference type="Proteomes" id="UP000178570"/>
    </source>
</evidence>
<dbReference type="InterPro" id="IPR021139">
    <property type="entry name" value="NYN"/>
</dbReference>
<dbReference type="EMBL" id="MHHY01000006">
    <property type="protein sequence ID" value="OGY40700.1"/>
    <property type="molecule type" value="Genomic_DNA"/>
</dbReference>
<dbReference type="Proteomes" id="UP000178570">
    <property type="component" value="Unassembled WGS sequence"/>
</dbReference>